<feature type="domain" description="DUF559" evidence="2">
    <location>
        <begin position="23"/>
        <end position="127"/>
    </location>
</feature>
<keyword evidence="3" id="KW-0255">Endonuclease</keyword>
<dbReference type="EMBL" id="JACHNZ010000007">
    <property type="protein sequence ID" value="MBB4631281.1"/>
    <property type="molecule type" value="Genomic_DNA"/>
</dbReference>
<comment type="caution">
    <text evidence="3">The sequence shown here is derived from an EMBL/GenBank/DDBJ whole genome shotgun (WGS) entry which is preliminary data.</text>
</comment>
<proteinExistence type="predicted"/>
<dbReference type="InterPro" id="IPR047216">
    <property type="entry name" value="Endonuclease_DUF559_bact"/>
</dbReference>
<evidence type="ECO:0000256" key="1">
    <source>
        <dbReference type="SAM" id="MobiDB-lite"/>
    </source>
</evidence>
<dbReference type="Gene3D" id="3.40.960.10">
    <property type="entry name" value="VSR Endonuclease"/>
    <property type="match status" value="1"/>
</dbReference>
<dbReference type="PANTHER" id="PTHR38590:SF1">
    <property type="entry name" value="BLL0828 PROTEIN"/>
    <property type="match status" value="1"/>
</dbReference>
<evidence type="ECO:0000259" key="2">
    <source>
        <dbReference type="Pfam" id="PF04480"/>
    </source>
</evidence>
<dbReference type="Pfam" id="PF04480">
    <property type="entry name" value="DUF559"/>
    <property type="match status" value="1"/>
</dbReference>
<dbReference type="RefSeq" id="WP_243451691.1">
    <property type="nucleotide sequence ID" value="NZ_JACHNZ010000007.1"/>
</dbReference>
<sequence length="183" mass="19807">MNTPPLQGRGRGWGVSAERLARNQTHARAMRADPTGPEARLWAHLSLSQLGGYKFRRQALIGTAIADFLCPQKGLIVEVDGDTHVDPAADARRDARLAALGYRVVRISNDDVLRSIDAVLEHLLHILDTTADRRTPHPNPSPEEEGLETSLPSSSGEGPGVGRPRMTRQSRNSAAAAKPLTKS</sequence>
<dbReference type="SUPFAM" id="SSF52980">
    <property type="entry name" value="Restriction endonuclease-like"/>
    <property type="match status" value="1"/>
</dbReference>
<dbReference type="InterPro" id="IPR011335">
    <property type="entry name" value="Restrct_endonuc-II-like"/>
</dbReference>
<reference evidence="3 4" key="1">
    <citation type="submission" date="2020-08" db="EMBL/GenBank/DDBJ databases">
        <title>Genomic Encyclopedia of Type Strains, Phase IV (KMG-IV): sequencing the most valuable type-strain genomes for metagenomic binning, comparative biology and taxonomic classification.</title>
        <authorList>
            <person name="Goeker M."/>
        </authorList>
    </citation>
    <scope>NUCLEOTIDE SEQUENCE [LARGE SCALE GENOMIC DNA]</scope>
    <source>
        <strain evidence="3 4">DSM 17328</strain>
    </source>
</reference>
<feature type="region of interest" description="Disordered" evidence="1">
    <location>
        <begin position="131"/>
        <end position="183"/>
    </location>
</feature>
<keyword evidence="3" id="KW-0378">Hydrolase</keyword>
<dbReference type="Proteomes" id="UP000566324">
    <property type="component" value="Unassembled WGS sequence"/>
</dbReference>
<dbReference type="GO" id="GO:0004519">
    <property type="term" value="F:endonuclease activity"/>
    <property type="evidence" value="ECO:0007669"/>
    <property type="project" value="UniProtKB-KW"/>
</dbReference>
<gene>
    <name evidence="3" type="ORF">GGQ98_000888</name>
</gene>
<dbReference type="InterPro" id="IPR007569">
    <property type="entry name" value="DUF559"/>
</dbReference>
<dbReference type="PANTHER" id="PTHR38590">
    <property type="entry name" value="BLL0828 PROTEIN"/>
    <property type="match status" value="1"/>
</dbReference>
<dbReference type="CDD" id="cd01038">
    <property type="entry name" value="Endonuclease_DUF559"/>
    <property type="match status" value="1"/>
</dbReference>
<evidence type="ECO:0000313" key="3">
    <source>
        <dbReference type="EMBL" id="MBB4631281.1"/>
    </source>
</evidence>
<accession>A0A7W7F5H3</accession>
<name>A0A7W7F5H3_9SPHN</name>
<evidence type="ECO:0000313" key="4">
    <source>
        <dbReference type="Proteomes" id="UP000566324"/>
    </source>
</evidence>
<keyword evidence="4" id="KW-1185">Reference proteome</keyword>
<dbReference type="AlphaFoldDB" id="A0A7W7F5H3"/>
<protein>
    <submittedName>
        <fullName evidence="3">Very-short-patch-repair endonuclease</fullName>
    </submittedName>
</protein>
<keyword evidence="3" id="KW-0540">Nuclease</keyword>
<organism evidence="3 4">
    <name type="scientific">Sphingosinicella soli</name>
    <dbReference type="NCBI Taxonomy" id="333708"/>
    <lineage>
        <taxon>Bacteria</taxon>
        <taxon>Pseudomonadati</taxon>
        <taxon>Pseudomonadota</taxon>
        <taxon>Alphaproteobacteria</taxon>
        <taxon>Sphingomonadales</taxon>
        <taxon>Sphingosinicellaceae</taxon>
        <taxon>Sphingosinicella</taxon>
    </lineage>
</organism>